<keyword evidence="3" id="KW-1185">Reference proteome</keyword>
<dbReference type="Proteomes" id="UP000675881">
    <property type="component" value="Chromosome 1"/>
</dbReference>
<gene>
    <name evidence="2" type="ORF">LSAA_452</name>
</gene>
<dbReference type="EMBL" id="HG994580">
    <property type="protein sequence ID" value="CAF2750623.1"/>
    <property type="molecule type" value="Genomic_DNA"/>
</dbReference>
<dbReference type="AlphaFoldDB" id="A0A7R8CB72"/>
<protein>
    <submittedName>
        <fullName evidence="2">LRP1B</fullName>
    </submittedName>
</protein>
<name>A0A7R8CB72_LEPSM</name>
<reference evidence="2" key="1">
    <citation type="submission" date="2021-02" db="EMBL/GenBank/DDBJ databases">
        <authorList>
            <person name="Bekaert M."/>
        </authorList>
    </citation>
    <scope>NUCLEOTIDE SEQUENCE</scope>
    <source>
        <strain evidence="2">IoA-00</strain>
    </source>
</reference>
<evidence type="ECO:0000313" key="2">
    <source>
        <dbReference type="EMBL" id="CAF2750623.1"/>
    </source>
</evidence>
<proteinExistence type="predicted"/>
<evidence type="ECO:0000313" key="3">
    <source>
        <dbReference type="Proteomes" id="UP000675881"/>
    </source>
</evidence>
<feature type="region of interest" description="Disordered" evidence="1">
    <location>
        <begin position="1"/>
        <end position="46"/>
    </location>
</feature>
<feature type="compositionally biased region" description="Low complexity" evidence="1">
    <location>
        <begin position="10"/>
        <end position="40"/>
    </location>
</feature>
<accession>A0A7R8CB72</accession>
<sequence length="140" mass="15493">MSRNHPNIRSNPLTFSTPPLTSTSIITTNSSKGSSGGTKTRIINRPPFRVIPHSTYNAGDGLEGTFPWDYEDTKIDEGEEDEDDLYGDGEPCGDEEDEFIHPSLENQTVIQHFDGKTTSSLKEPSTPNIKIFSILSIFSE</sequence>
<organism evidence="2 3">
    <name type="scientific">Lepeophtheirus salmonis</name>
    <name type="common">Salmon louse</name>
    <name type="synonym">Caligus salmonis</name>
    <dbReference type="NCBI Taxonomy" id="72036"/>
    <lineage>
        <taxon>Eukaryota</taxon>
        <taxon>Metazoa</taxon>
        <taxon>Ecdysozoa</taxon>
        <taxon>Arthropoda</taxon>
        <taxon>Crustacea</taxon>
        <taxon>Multicrustacea</taxon>
        <taxon>Hexanauplia</taxon>
        <taxon>Copepoda</taxon>
        <taxon>Siphonostomatoida</taxon>
        <taxon>Caligidae</taxon>
        <taxon>Lepeophtheirus</taxon>
    </lineage>
</organism>
<evidence type="ECO:0000256" key="1">
    <source>
        <dbReference type="SAM" id="MobiDB-lite"/>
    </source>
</evidence>